<comment type="caution">
    <text evidence="3">The sequence shown here is derived from an EMBL/GenBank/DDBJ whole genome shotgun (WGS) entry which is preliminary data.</text>
</comment>
<dbReference type="GO" id="GO:0033063">
    <property type="term" value="C:Rad51B-Rad51C-Rad51D-XRCC2 complex"/>
    <property type="evidence" value="ECO:0007669"/>
    <property type="project" value="TreeGrafter"/>
</dbReference>
<evidence type="ECO:0000313" key="4">
    <source>
        <dbReference type="Proteomes" id="UP000284842"/>
    </source>
</evidence>
<accession>A0A409W9S0</accession>
<dbReference type="PANTHER" id="PTHR46457:SF1">
    <property type="entry name" value="DNA REPAIR PROTEIN RAD51 HOMOLOG 4"/>
    <property type="match status" value="1"/>
</dbReference>
<dbReference type="InParanoid" id="A0A409W9S0"/>
<dbReference type="InterPro" id="IPR027417">
    <property type="entry name" value="P-loop_NTPase"/>
</dbReference>
<dbReference type="InterPro" id="IPR051988">
    <property type="entry name" value="HRR_RAD51_Paralog"/>
</dbReference>
<sequence>MRLTNLVPEISQDIVEILGQIGIHTDVDLLLSYSDFELWKMLPKGTITLQQLKDLKRRVQPLCSAEGYSGKDILNLDLTDYKPLQLFSSDGEPVPLTPPIPVASVVEVSGDKGSGKTILALDLLIKGLLLSDLHTGIWVDTLGDFSMDNMLQAATKILERFQITSAFDVEALHNIMSNISGNADKPYILVIDSITPLFSPLLSPISSQGHAIMTEFLRNLHDFSRKSKCIVLVINDTASKGLDRTDRKPALGPSFALMTDTTLWLQKSPLESASGQTVYSVEVLKSRSMLGKHLVMFTIENGRVYNWQTADSMTIPP</sequence>
<name>A0A409W9S0_9AGAR</name>
<protein>
    <submittedName>
        <fullName evidence="3">Uncharacterized protein</fullName>
    </submittedName>
</protein>
<dbReference type="AlphaFoldDB" id="A0A409W9S0"/>
<dbReference type="GO" id="GO:0000723">
    <property type="term" value="P:telomere maintenance"/>
    <property type="evidence" value="ECO:0007669"/>
    <property type="project" value="TreeGrafter"/>
</dbReference>
<dbReference type="Proteomes" id="UP000284842">
    <property type="component" value="Unassembled WGS sequence"/>
</dbReference>
<dbReference type="GO" id="GO:0005815">
    <property type="term" value="C:microtubule organizing center"/>
    <property type="evidence" value="ECO:0007669"/>
    <property type="project" value="TreeGrafter"/>
</dbReference>
<keyword evidence="4" id="KW-1185">Reference proteome</keyword>
<dbReference type="GO" id="GO:0008094">
    <property type="term" value="F:ATP-dependent activity, acting on DNA"/>
    <property type="evidence" value="ECO:0007669"/>
    <property type="project" value="TreeGrafter"/>
</dbReference>
<gene>
    <name evidence="3" type="ORF">CVT24_007430</name>
</gene>
<keyword evidence="2" id="KW-0539">Nucleus</keyword>
<dbReference type="GO" id="GO:0000724">
    <property type="term" value="P:double-strand break repair via homologous recombination"/>
    <property type="evidence" value="ECO:0007669"/>
    <property type="project" value="TreeGrafter"/>
</dbReference>
<evidence type="ECO:0000256" key="1">
    <source>
        <dbReference type="ARBA" id="ARBA00004123"/>
    </source>
</evidence>
<reference evidence="3 4" key="1">
    <citation type="journal article" date="2018" name="Evol. Lett.">
        <title>Horizontal gene cluster transfer increased hallucinogenic mushroom diversity.</title>
        <authorList>
            <person name="Reynolds H.T."/>
            <person name="Vijayakumar V."/>
            <person name="Gluck-Thaler E."/>
            <person name="Korotkin H.B."/>
            <person name="Matheny P.B."/>
            <person name="Slot J.C."/>
        </authorList>
    </citation>
    <scope>NUCLEOTIDE SEQUENCE [LARGE SCALE GENOMIC DNA]</scope>
    <source>
        <strain evidence="3 4">2629</strain>
    </source>
</reference>
<dbReference type="EMBL" id="NHTK01005689">
    <property type="protein sequence ID" value="PPQ75252.1"/>
    <property type="molecule type" value="Genomic_DNA"/>
</dbReference>
<evidence type="ECO:0000256" key="2">
    <source>
        <dbReference type="ARBA" id="ARBA00023242"/>
    </source>
</evidence>
<comment type="subcellular location">
    <subcellularLocation>
        <location evidence="1">Nucleus</location>
    </subcellularLocation>
</comment>
<dbReference type="GO" id="GO:0007131">
    <property type="term" value="P:reciprocal meiotic recombination"/>
    <property type="evidence" value="ECO:0007669"/>
    <property type="project" value="TreeGrafter"/>
</dbReference>
<dbReference type="STRING" id="181874.A0A409W9S0"/>
<dbReference type="Gene3D" id="3.40.50.300">
    <property type="entry name" value="P-loop containing nucleotide triphosphate hydrolases"/>
    <property type="match status" value="1"/>
</dbReference>
<organism evidence="3 4">
    <name type="scientific">Panaeolus cyanescens</name>
    <dbReference type="NCBI Taxonomy" id="181874"/>
    <lineage>
        <taxon>Eukaryota</taxon>
        <taxon>Fungi</taxon>
        <taxon>Dikarya</taxon>
        <taxon>Basidiomycota</taxon>
        <taxon>Agaricomycotina</taxon>
        <taxon>Agaricomycetes</taxon>
        <taxon>Agaricomycetidae</taxon>
        <taxon>Agaricales</taxon>
        <taxon>Agaricineae</taxon>
        <taxon>Galeropsidaceae</taxon>
        <taxon>Panaeolus</taxon>
    </lineage>
</organism>
<proteinExistence type="predicted"/>
<dbReference type="SUPFAM" id="SSF52540">
    <property type="entry name" value="P-loop containing nucleoside triphosphate hydrolases"/>
    <property type="match status" value="1"/>
</dbReference>
<evidence type="ECO:0000313" key="3">
    <source>
        <dbReference type="EMBL" id="PPQ75252.1"/>
    </source>
</evidence>
<dbReference type="GO" id="GO:0005657">
    <property type="term" value="C:replication fork"/>
    <property type="evidence" value="ECO:0007669"/>
    <property type="project" value="TreeGrafter"/>
</dbReference>
<dbReference type="GO" id="GO:0000400">
    <property type="term" value="F:four-way junction DNA binding"/>
    <property type="evidence" value="ECO:0007669"/>
    <property type="project" value="TreeGrafter"/>
</dbReference>
<dbReference type="GO" id="GO:0042148">
    <property type="term" value="P:DNA strand invasion"/>
    <property type="evidence" value="ECO:0007669"/>
    <property type="project" value="TreeGrafter"/>
</dbReference>
<dbReference type="PANTHER" id="PTHR46457">
    <property type="entry name" value="DNA REPAIR PROTEIN RAD51 HOMOLOG 4"/>
    <property type="match status" value="1"/>
</dbReference>
<dbReference type="OrthoDB" id="336321at2759"/>
<dbReference type="GO" id="GO:0003697">
    <property type="term" value="F:single-stranded DNA binding"/>
    <property type="evidence" value="ECO:0007669"/>
    <property type="project" value="TreeGrafter"/>
</dbReference>